<evidence type="ECO:0000313" key="4">
    <source>
        <dbReference type="Proteomes" id="UP000613266"/>
    </source>
</evidence>
<dbReference type="InterPro" id="IPR021309">
    <property type="entry name" value="YgaP-like_TM"/>
</dbReference>
<evidence type="ECO:0000256" key="1">
    <source>
        <dbReference type="SAM" id="Phobius"/>
    </source>
</evidence>
<keyword evidence="1" id="KW-0812">Transmembrane</keyword>
<accession>A0A931J3W3</accession>
<keyword evidence="1" id="KW-1133">Transmembrane helix</keyword>
<dbReference type="Proteomes" id="UP000613266">
    <property type="component" value="Unassembled WGS sequence"/>
</dbReference>
<evidence type="ECO:0000259" key="2">
    <source>
        <dbReference type="Pfam" id="PF11127"/>
    </source>
</evidence>
<feature type="transmembrane region" description="Helical" evidence="1">
    <location>
        <begin position="39"/>
        <end position="61"/>
    </location>
</feature>
<dbReference type="RefSeq" id="WP_198112060.1">
    <property type="nucleotide sequence ID" value="NZ_JAEDAK010000011.1"/>
</dbReference>
<keyword evidence="4" id="KW-1185">Reference proteome</keyword>
<dbReference type="Gene3D" id="6.10.140.1340">
    <property type="match status" value="1"/>
</dbReference>
<gene>
    <name evidence="3" type="ORF">I7X39_15465</name>
</gene>
<dbReference type="Pfam" id="PF11127">
    <property type="entry name" value="YgaP-like_TM"/>
    <property type="match status" value="1"/>
</dbReference>
<organism evidence="3 4">
    <name type="scientific">Inhella proteolytica</name>
    <dbReference type="NCBI Taxonomy" id="2795029"/>
    <lineage>
        <taxon>Bacteria</taxon>
        <taxon>Pseudomonadati</taxon>
        <taxon>Pseudomonadota</taxon>
        <taxon>Betaproteobacteria</taxon>
        <taxon>Burkholderiales</taxon>
        <taxon>Sphaerotilaceae</taxon>
        <taxon>Inhella</taxon>
    </lineage>
</organism>
<dbReference type="EMBL" id="JAEDAK010000011">
    <property type="protein sequence ID" value="MBH9578288.1"/>
    <property type="molecule type" value="Genomic_DNA"/>
</dbReference>
<comment type="caution">
    <text evidence="3">The sequence shown here is derived from an EMBL/GenBank/DDBJ whole genome shotgun (WGS) entry which is preliminary data.</text>
</comment>
<keyword evidence="1" id="KW-0472">Membrane</keyword>
<name>A0A931J3W3_9BURK</name>
<protein>
    <submittedName>
        <fullName evidence="3">DUF2892 domain-containing protein</fullName>
    </submittedName>
</protein>
<proteinExistence type="predicted"/>
<sequence length="69" mass="7388">MSLFKSKLPRWERLLRGLAALMLLGLVPLASGPWLLLTLATAAILALTALAGFCPACALLGRCSLERRP</sequence>
<feature type="domain" description="Inner membrane protein YgaP-like transmembrane" evidence="2">
    <location>
        <begin position="10"/>
        <end position="62"/>
    </location>
</feature>
<evidence type="ECO:0000313" key="3">
    <source>
        <dbReference type="EMBL" id="MBH9578288.1"/>
    </source>
</evidence>
<dbReference type="AlphaFoldDB" id="A0A931J3W3"/>
<reference evidence="3" key="1">
    <citation type="submission" date="2020-12" db="EMBL/GenBank/DDBJ databases">
        <title>The genome sequence of Inhella sp. 1Y17.</title>
        <authorList>
            <person name="Liu Y."/>
        </authorList>
    </citation>
    <scope>NUCLEOTIDE SEQUENCE</scope>
    <source>
        <strain evidence="3">1Y17</strain>
    </source>
</reference>